<evidence type="ECO:0000256" key="3">
    <source>
        <dbReference type="ARBA" id="ARBA00023163"/>
    </source>
</evidence>
<accession>A0A8J3MSK7</accession>
<dbReference type="PROSITE" id="PS01081">
    <property type="entry name" value="HTH_TETR_1"/>
    <property type="match status" value="1"/>
</dbReference>
<dbReference type="PANTHER" id="PTHR47506:SF3">
    <property type="entry name" value="HTH-TYPE TRANSCRIPTIONAL REGULATOR LMRA"/>
    <property type="match status" value="1"/>
</dbReference>
<dbReference type="Gene3D" id="1.10.357.10">
    <property type="entry name" value="Tetracycline Repressor, domain 2"/>
    <property type="match status" value="1"/>
</dbReference>
<evidence type="ECO:0000313" key="7">
    <source>
        <dbReference type="Proteomes" id="UP000612362"/>
    </source>
</evidence>
<dbReference type="AlphaFoldDB" id="A0A8J3MSK7"/>
<dbReference type="GO" id="GO:0003677">
    <property type="term" value="F:DNA binding"/>
    <property type="evidence" value="ECO:0007669"/>
    <property type="project" value="UniProtKB-UniRule"/>
</dbReference>
<keyword evidence="2 4" id="KW-0238">DNA-binding</keyword>
<name>A0A8J3MSK7_9CHLR</name>
<evidence type="ECO:0000259" key="5">
    <source>
        <dbReference type="PROSITE" id="PS50977"/>
    </source>
</evidence>
<evidence type="ECO:0000256" key="1">
    <source>
        <dbReference type="ARBA" id="ARBA00023015"/>
    </source>
</evidence>
<dbReference type="EMBL" id="BNJF01000002">
    <property type="protein sequence ID" value="GHO46225.1"/>
    <property type="molecule type" value="Genomic_DNA"/>
</dbReference>
<keyword evidence="3" id="KW-0804">Transcription</keyword>
<dbReference type="InterPro" id="IPR011075">
    <property type="entry name" value="TetR_C"/>
</dbReference>
<keyword evidence="7" id="KW-1185">Reference proteome</keyword>
<dbReference type="Proteomes" id="UP000612362">
    <property type="component" value="Unassembled WGS sequence"/>
</dbReference>
<dbReference type="InterPro" id="IPR036271">
    <property type="entry name" value="Tet_transcr_reg_TetR-rel_C_sf"/>
</dbReference>
<dbReference type="SUPFAM" id="SSF48498">
    <property type="entry name" value="Tetracyclin repressor-like, C-terminal domain"/>
    <property type="match status" value="1"/>
</dbReference>
<dbReference type="RefSeq" id="WP_220195614.1">
    <property type="nucleotide sequence ID" value="NZ_BNJF01000002.1"/>
</dbReference>
<dbReference type="PROSITE" id="PS50977">
    <property type="entry name" value="HTH_TETR_2"/>
    <property type="match status" value="1"/>
</dbReference>
<feature type="domain" description="HTH tetR-type" evidence="5">
    <location>
        <begin position="5"/>
        <end position="65"/>
    </location>
</feature>
<dbReference type="InterPro" id="IPR001647">
    <property type="entry name" value="HTH_TetR"/>
</dbReference>
<proteinExistence type="predicted"/>
<dbReference type="Pfam" id="PF16925">
    <property type="entry name" value="TetR_C_13"/>
    <property type="match status" value="1"/>
</dbReference>
<evidence type="ECO:0000256" key="4">
    <source>
        <dbReference type="PROSITE-ProRule" id="PRU00335"/>
    </source>
</evidence>
<organism evidence="6 7">
    <name type="scientific">Ktedonospora formicarum</name>
    <dbReference type="NCBI Taxonomy" id="2778364"/>
    <lineage>
        <taxon>Bacteria</taxon>
        <taxon>Bacillati</taxon>
        <taxon>Chloroflexota</taxon>
        <taxon>Ktedonobacteria</taxon>
        <taxon>Ktedonobacterales</taxon>
        <taxon>Ktedonobacteraceae</taxon>
        <taxon>Ktedonospora</taxon>
    </lineage>
</organism>
<dbReference type="SUPFAM" id="SSF46689">
    <property type="entry name" value="Homeodomain-like"/>
    <property type="match status" value="1"/>
</dbReference>
<dbReference type="PRINTS" id="PR00455">
    <property type="entry name" value="HTHTETR"/>
</dbReference>
<feature type="DNA-binding region" description="H-T-H motif" evidence="4">
    <location>
        <begin position="28"/>
        <end position="47"/>
    </location>
</feature>
<dbReference type="Pfam" id="PF00440">
    <property type="entry name" value="TetR_N"/>
    <property type="match status" value="1"/>
</dbReference>
<dbReference type="PANTHER" id="PTHR47506">
    <property type="entry name" value="TRANSCRIPTIONAL REGULATORY PROTEIN"/>
    <property type="match status" value="1"/>
</dbReference>
<comment type="caution">
    <text evidence="6">The sequence shown here is derived from an EMBL/GenBank/DDBJ whole genome shotgun (WGS) entry which is preliminary data.</text>
</comment>
<gene>
    <name evidence="6" type="ORF">KSX_43880</name>
</gene>
<evidence type="ECO:0000313" key="6">
    <source>
        <dbReference type="EMBL" id="GHO46225.1"/>
    </source>
</evidence>
<reference evidence="6" key="1">
    <citation type="submission" date="2020-10" db="EMBL/GenBank/DDBJ databases">
        <title>Taxonomic study of unclassified bacteria belonging to the class Ktedonobacteria.</title>
        <authorList>
            <person name="Yabe S."/>
            <person name="Wang C.M."/>
            <person name="Zheng Y."/>
            <person name="Sakai Y."/>
            <person name="Cavaletti L."/>
            <person name="Monciardini P."/>
            <person name="Donadio S."/>
        </authorList>
    </citation>
    <scope>NUCLEOTIDE SEQUENCE</scope>
    <source>
        <strain evidence="6">SOSP1-1</strain>
    </source>
</reference>
<dbReference type="InterPro" id="IPR009057">
    <property type="entry name" value="Homeodomain-like_sf"/>
</dbReference>
<evidence type="ECO:0000256" key="2">
    <source>
        <dbReference type="ARBA" id="ARBA00023125"/>
    </source>
</evidence>
<dbReference type="InterPro" id="IPR023772">
    <property type="entry name" value="DNA-bd_HTH_TetR-type_CS"/>
</dbReference>
<sequence length="200" mass="22693">MSKGNDTRKMILARAAPIFNQQGFVGSSLADLMRATGLEKGGIYNHFTNKEQLALETFDYTLALIQERWRQTFKEKRHAIDRLLAMLDYFQGIIDDPPVPGGCPILNLSVEADDTNPALRTRAQEAMNELQDTLRRILVRGIEREEIRSDVDIENWVILLLSTMEGAIMLSQLYQESRYVHSTADSLRKLILSSLPLTTP</sequence>
<keyword evidence="1" id="KW-0805">Transcription regulation</keyword>
<protein>
    <submittedName>
        <fullName evidence="6">TetR family transcriptional regulator</fullName>
    </submittedName>
</protein>